<organism evidence="2 3">
    <name type="scientific">Gadus morhua</name>
    <name type="common">Atlantic cod</name>
    <dbReference type="NCBI Taxonomy" id="8049"/>
    <lineage>
        <taxon>Eukaryota</taxon>
        <taxon>Metazoa</taxon>
        <taxon>Chordata</taxon>
        <taxon>Craniata</taxon>
        <taxon>Vertebrata</taxon>
        <taxon>Euteleostomi</taxon>
        <taxon>Actinopterygii</taxon>
        <taxon>Neopterygii</taxon>
        <taxon>Teleostei</taxon>
        <taxon>Neoteleostei</taxon>
        <taxon>Acanthomorphata</taxon>
        <taxon>Zeiogadaria</taxon>
        <taxon>Gadariae</taxon>
        <taxon>Gadiformes</taxon>
        <taxon>Gadoidei</taxon>
        <taxon>Gadidae</taxon>
        <taxon>Gadus</taxon>
    </lineage>
</organism>
<accession>A0A8C5CFE1</accession>
<dbReference type="InterPro" id="IPR011256">
    <property type="entry name" value="Reg_factor_effector_dom_sf"/>
</dbReference>
<dbReference type="GeneID" id="115534075"/>
<dbReference type="OrthoDB" id="9420729at2759"/>
<sequence length="277" mass="30983">MMDRKSCSMNGGAGHLRHGPGLGFITLEDLNALTDENVESDMTSSEGYEREGTEIAEDDNQDRLLNYWQNIGRGHQIDIPREMAQPIQQLTADIESSPHREQIPFTLVARKEQGDGVACEKRVMDTACWACITVTEDTYEKSICAGFMSIMRYICQQNTSGRYLGMTVPIVTVVRTDDALSRLSREVRLAYCLPSCLQDQPPLPTDPDITLETWPATVLHSRAFTGPTNEETVLHEIRALAEILASPNLLSNTFVIAGYTSLAATHRHNEVWLLERQ</sequence>
<reference evidence="2" key="1">
    <citation type="submission" date="2025-08" db="UniProtKB">
        <authorList>
            <consortium name="Ensembl"/>
        </authorList>
    </citation>
    <scope>IDENTIFICATION</scope>
</reference>
<dbReference type="OMA" id="ACWACIT"/>
<proteinExistence type="inferred from homology"/>
<dbReference type="SUPFAM" id="SSF55136">
    <property type="entry name" value="Probable bacterial effector-binding domain"/>
    <property type="match status" value="1"/>
</dbReference>
<protein>
    <submittedName>
        <fullName evidence="2">Heme-binding protein 1-like</fullName>
    </submittedName>
</protein>
<dbReference type="GO" id="GO:0020037">
    <property type="term" value="F:heme binding"/>
    <property type="evidence" value="ECO:0007669"/>
    <property type="project" value="TreeGrafter"/>
</dbReference>
<dbReference type="Gene3D" id="3.20.80.10">
    <property type="entry name" value="Regulatory factor, effector binding domain"/>
    <property type="match status" value="1"/>
</dbReference>
<evidence type="ECO:0000313" key="2">
    <source>
        <dbReference type="Ensembl" id="ENSGMOP00000061631.1"/>
    </source>
</evidence>
<keyword evidence="3" id="KW-1185">Reference proteome</keyword>
<comment type="similarity">
    <text evidence="1">Belongs to the HEBP family.</text>
</comment>
<dbReference type="AlphaFoldDB" id="A0A8C5CFE1"/>
<dbReference type="PANTHER" id="PTHR11220">
    <property type="entry name" value="HEME-BINDING PROTEIN-RELATED"/>
    <property type="match status" value="1"/>
</dbReference>
<gene>
    <name evidence="2" type="primary">LOC115534075</name>
</gene>
<dbReference type="GeneTree" id="ENSGT00940000164539"/>
<dbReference type="Pfam" id="PF04832">
    <property type="entry name" value="SOUL"/>
    <property type="match status" value="1"/>
</dbReference>
<evidence type="ECO:0000256" key="1">
    <source>
        <dbReference type="ARBA" id="ARBA00009817"/>
    </source>
</evidence>
<dbReference type="RefSeq" id="XP_030200548.1">
    <property type="nucleotide sequence ID" value="XM_030344688.1"/>
</dbReference>
<dbReference type="Ensembl" id="ENSGMOT00000068964.1">
    <property type="protein sequence ID" value="ENSGMOP00000061631.1"/>
    <property type="gene ID" value="ENSGMOG00000031975.1"/>
</dbReference>
<name>A0A8C5CFE1_GADMO</name>
<reference evidence="2" key="2">
    <citation type="submission" date="2025-09" db="UniProtKB">
        <authorList>
            <consortium name="Ensembl"/>
        </authorList>
    </citation>
    <scope>IDENTIFICATION</scope>
</reference>
<dbReference type="PANTHER" id="PTHR11220:SF7">
    <property type="entry name" value="SOUL PROTEIN"/>
    <property type="match status" value="1"/>
</dbReference>
<evidence type="ECO:0000313" key="3">
    <source>
        <dbReference type="Proteomes" id="UP000694546"/>
    </source>
</evidence>
<dbReference type="Proteomes" id="UP000694546">
    <property type="component" value="Chromosome 21"/>
</dbReference>
<dbReference type="KEGG" id="gmh:115534075"/>
<dbReference type="InterPro" id="IPR006917">
    <property type="entry name" value="SOUL_heme-bd"/>
</dbReference>